<dbReference type="GO" id="GO:0005634">
    <property type="term" value="C:nucleus"/>
    <property type="evidence" value="ECO:0007669"/>
    <property type="project" value="TreeGrafter"/>
</dbReference>
<dbReference type="PANTHER" id="PTHR12197:SF251">
    <property type="entry name" value="EG:BACR7C10.4 PROTEIN"/>
    <property type="match status" value="1"/>
</dbReference>
<evidence type="ECO:0000313" key="3">
    <source>
        <dbReference type="Proteomes" id="UP001142055"/>
    </source>
</evidence>
<name>A0A9Q0RPN0_BLOTA</name>
<comment type="caution">
    <text evidence="2">The sequence shown here is derived from an EMBL/GenBank/DDBJ whole genome shotgun (WGS) entry which is preliminary data.</text>
</comment>
<gene>
    <name evidence="2" type="ORF">RDWZM_000509</name>
</gene>
<dbReference type="Gene3D" id="2.170.270.10">
    <property type="entry name" value="SET domain"/>
    <property type="match status" value="2"/>
</dbReference>
<organism evidence="2 3">
    <name type="scientific">Blomia tropicalis</name>
    <name type="common">Mite</name>
    <dbReference type="NCBI Taxonomy" id="40697"/>
    <lineage>
        <taxon>Eukaryota</taxon>
        <taxon>Metazoa</taxon>
        <taxon>Ecdysozoa</taxon>
        <taxon>Arthropoda</taxon>
        <taxon>Chelicerata</taxon>
        <taxon>Arachnida</taxon>
        <taxon>Acari</taxon>
        <taxon>Acariformes</taxon>
        <taxon>Sarcoptiformes</taxon>
        <taxon>Astigmata</taxon>
        <taxon>Glycyphagoidea</taxon>
        <taxon>Echimyopodidae</taxon>
        <taxon>Blomia</taxon>
    </lineage>
</organism>
<dbReference type="InterPro" id="IPR050869">
    <property type="entry name" value="H3K4_H4K5_MeTrfase"/>
</dbReference>
<keyword evidence="3" id="KW-1185">Reference proteome</keyword>
<dbReference type="AlphaFoldDB" id="A0A9Q0RPN0"/>
<proteinExistence type="predicted"/>
<protein>
    <submittedName>
        <fullName evidence="2">Uncharacterized protein</fullName>
    </submittedName>
</protein>
<reference evidence="2" key="1">
    <citation type="submission" date="2022-12" db="EMBL/GenBank/DDBJ databases">
        <title>Genome assemblies of Blomia tropicalis.</title>
        <authorList>
            <person name="Cui Y."/>
        </authorList>
    </citation>
    <scope>NUCLEOTIDE SEQUENCE</scope>
    <source>
        <tissue evidence="2">Adult mites</tissue>
    </source>
</reference>
<feature type="transmembrane region" description="Helical" evidence="1">
    <location>
        <begin position="618"/>
        <end position="639"/>
    </location>
</feature>
<evidence type="ECO:0000313" key="2">
    <source>
        <dbReference type="EMBL" id="KAJ6221964.1"/>
    </source>
</evidence>
<dbReference type="PANTHER" id="PTHR12197">
    <property type="entry name" value="HISTONE-LYSINE N-METHYLTRANSFERASE SMYD"/>
    <property type="match status" value="1"/>
</dbReference>
<evidence type="ECO:0000256" key="1">
    <source>
        <dbReference type="SAM" id="Phobius"/>
    </source>
</evidence>
<dbReference type="OMA" id="FVRLWSY"/>
<dbReference type="InterPro" id="IPR046341">
    <property type="entry name" value="SET_dom_sf"/>
</dbReference>
<dbReference type="EMBL" id="JAPWDV010000001">
    <property type="protein sequence ID" value="KAJ6221964.1"/>
    <property type="molecule type" value="Genomic_DNA"/>
</dbReference>
<dbReference type="Proteomes" id="UP001142055">
    <property type="component" value="Chromosome 1"/>
</dbReference>
<dbReference type="Gene3D" id="6.10.140.2220">
    <property type="match status" value="1"/>
</dbReference>
<keyword evidence="1" id="KW-0472">Membrane</keyword>
<sequence length="644" mass="74346">MVNRKSLESHVTCTEASLADNQFDEPDFKVGDIILTCKPFVHILVEPMSGRLCDMCLLPPNRNRFNKSQPLRKCADCNQIYFCHSCLTSKVPNTFKTNHILECPFLAKYGSLLSFTSKLFLRLYLRLTNAKSFEYQTYKNPLTKVDITFETLVPRLVLNSKYDLTENIKNFCDKYNVKLNKHMETSCESNIKQKNLEKITINEIEITDNMTVDELSILQFIRMISELNQCGNLLSMVSDDCQIYQLWTMFVRLWSYTTPIRDETITGLFKNEAIAYGLYLEPNAIINGNSCEPNCAFVHYGSIVQLRAMKNIYQCQWFTVNLADISASRTEFCNEMKKYFISDCYCDMCIKNTIPSDDLEKFFSLKTKFISSYCEDLFPDLENRNMSILAIQNLSSIITGGTDESNEQIDLCFRLHEMCEQLKDYYDQIYPYNHPEKSRFLFAYLVIGLNRLLYKLELRPDDSISKIDTGDKPVTLGRVSDVSEFMSSATELDSLTNDIQQWSELLKITVRNIRWTHGIDHNLFRNMRIPLLAYWNKSLSGKCLTLSDLHSDPTIIMRILSSANRSTFSDSFMQQMDSMTGQLKQLIGENIGEVKSVANCFPIKIPGDGTSFYGSINILLRTLLVIFSVLFPLFVYYSIYVEDF</sequence>
<dbReference type="Gene3D" id="1.10.220.160">
    <property type="match status" value="1"/>
</dbReference>
<keyword evidence="1" id="KW-1133">Transmembrane helix</keyword>
<accession>A0A9Q0RPN0</accession>
<keyword evidence="1" id="KW-0812">Transmembrane</keyword>